<dbReference type="PANTHER" id="PTHR24376">
    <property type="entry name" value="ZINC FINGER PROTEIN"/>
    <property type="match status" value="1"/>
</dbReference>
<feature type="binding site" evidence="8">
    <location>
        <position position="229"/>
    </location>
    <ligand>
        <name>Zn(2+)</name>
        <dbReference type="ChEBI" id="CHEBI:29105"/>
    </ligand>
</feature>
<evidence type="ECO:0000256" key="2">
    <source>
        <dbReference type="ARBA" id="ARBA00022723"/>
    </source>
</evidence>
<evidence type="ECO:0000256" key="1">
    <source>
        <dbReference type="ARBA" id="ARBA00004123"/>
    </source>
</evidence>
<feature type="binding site" evidence="8">
    <location>
        <position position="226"/>
    </location>
    <ligand>
        <name>Zn(2+)</name>
        <dbReference type="ChEBI" id="CHEBI:29105"/>
    </ligand>
</feature>
<dbReference type="SUPFAM" id="SSF57667">
    <property type="entry name" value="beta-beta-alpha zinc fingers"/>
    <property type="match status" value="7"/>
</dbReference>
<feature type="domain" description="C2H2-type" evidence="10">
    <location>
        <begin position="864"/>
        <end position="891"/>
    </location>
</feature>
<dbReference type="AlphaFoldDB" id="A0A7R9F6M1"/>
<dbReference type="InterPro" id="IPR012934">
    <property type="entry name" value="Znf_AD"/>
</dbReference>
<dbReference type="Gene3D" id="3.30.160.60">
    <property type="entry name" value="Classic Zinc Finger"/>
    <property type="match status" value="11"/>
</dbReference>
<dbReference type="FunFam" id="3.30.160.60:FF:000702">
    <property type="entry name" value="Transcription factor E4F1 isoform 1"/>
    <property type="match status" value="1"/>
</dbReference>
<sequence>MDTICEDETMEYGDDFNPYGYEDTYDSTGIDITSENVAIYGNIKEEPPVECEIEEYQLENDPQQTSKGKSFKMDTICEDETMEYGDDFNPYGYEDTYDSTGIDITSENVAIYGNIKEEPPVECEIEEYQLENDPQHLQQGTQTILSGQWQGGWGSNLSWANDHQIDTSQMMLNTEQLCRVCSRLSKRLVPIFGERGAEMDLAHKIHTHLPILASVTVNDLMPVNVCEACILKLEICHNLVKVCLEGDMKLRTIMGLPTDMDEPEEIDLEHDSYGELPVEPVLCEEALGSEILSRTVKRRGERKARNATTNKQATSGISQTAANLTVNGRQPQDYGDITALRVKRGRPRKIDRQMLTEENFTQKIKNQQYKIVVVKAKSKKPMTQKDIMNILKTQGGQHKFIMKTQGQHKTIPDKTNARVLKRFLRTDVCPSSTSAQVEEEVLETETNLDDFSGEAEPQVDTTPTVTASHEGTKRRVALGDIYRCVYCDKSFIGNERLLAHQSLAHSDVVFTCTKCHPHLYFYESKDLYDKHMLRHVLEDEEEEDLEDYLSRSSSRNEENEDGTETTSGEQKKGDLEITSVCQVEVEASNIKEPTSPNMRIKLSKEFQDMNEDLQSKILETIQKITTTNRTENVENQIGATGEENAPPNQDSLKSTTKKSRKRAQITGWYCRQCDLKFDTDTGLIEHKQENVCTVHQCKYCKRQCQSEALLVEHERMHTNERPYMCEYCGKSFRTQSYLRTHLYSHSFDCQYMCPQCDKSFTNKSVYQYHCSKHTQGEFLCDLCGKVLKHKASLQMHKKRHLNPEFLNFSCDICHKTFKNRFHMSEHRRVHTKERPFKCPQCTKQFRTLAQLKLHSAVHSDIRKHKCSTCGRRFTHYSNLLKHRKTMCRPNKFICNICSDSFSNSPDLFTHRLSHTRQDGATTTTLKPESYECPDCFKLLPSRAAYGTHRLTHTLDGVFGCEFCGKVFKSKMYLNIHLRKHTNELPHQCQYCDAAFTIRASLVVHERIHTGENPYKCGMCDKAFRSKVNLVQHVLVHSNEQRPYACSDCSLTFQRHDTLLIHKRIHTGELPYMCKVCGRGFRQRGDCNKHEELHFKNDGQDLMSESDAESLPPLRLSERGGDRLRASRRPAP</sequence>
<feature type="domain" description="C2H2-type" evidence="10">
    <location>
        <begin position="892"/>
        <end position="919"/>
    </location>
</feature>
<keyword evidence="3" id="KW-0677">Repeat</keyword>
<dbReference type="GO" id="GO:0006355">
    <property type="term" value="P:regulation of DNA-templated transcription"/>
    <property type="evidence" value="ECO:0007669"/>
    <property type="project" value="UniProtKB-ARBA"/>
</dbReference>
<evidence type="ECO:0000256" key="5">
    <source>
        <dbReference type="ARBA" id="ARBA00022833"/>
    </source>
</evidence>
<dbReference type="FunFam" id="3.30.160.60:FF:000478">
    <property type="entry name" value="Zinc finger protein 133"/>
    <property type="match status" value="1"/>
</dbReference>
<dbReference type="InterPro" id="IPR013087">
    <property type="entry name" value="Znf_C2H2_type"/>
</dbReference>
<dbReference type="GO" id="GO:0008270">
    <property type="term" value="F:zinc ion binding"/>
    <property type="evidence" value="ECO:0007669"/>
    <property type="project" value="UniProtKB-UniRule"/>
</dbReference>
<keyword evidence="4 7" id="KW-0863">Zinc-finger</keyword>
<feature type="region of interest" description="Disordered" evidence="9">
    <location>
        <begin position="1097"/>
        <end position="1131"/>
    </location>
</feature>
<keyword evidence="6" id="KW-0539">Nucleus</keyword>
<accession>A0A7R9F6M1</accession>
<dbReference type="PROSITE" id="PS00028">
    <property type="entry name" value="ZINC_FINGER_C2H2_1"/>
    <property type="match status" value="12"/>
</dbReference>
<evidence type="ECO:0000313" key="12">
    <source>
        <dbReference type="EMBL" id="CAD7447792.1"/>
    </source>
</evidence>
<evidence type="ECO:0000256" key="6">
    <source>
        <dbReference type="ARBA" id="ARBA00023242"/>
    </source>
</evidence>
<dbReference type="SMART" id="SM00868">
    <property type="entry name" value="zf-AD"/>
    <property type="match status" value="1"/>
</dbReference>
<keyword evidence="5 8" id="KW-0862">Zinc</keyword>
<dbReference type="PROSITE" id="PS50157">
    <property type="entry name" value="ZINC_FINGER_C2H2_2"/>
    <property type="match status" value="14"/>
</dbReference>
<evidence type="ECO:0000256" key="4">
    <source>
        <dbReference type="ARBA" id="ARBA00022771"/>
    </source>
</evidence>
<dbReference type="EMBL" id="OD569236">
    <property type="protein sequence ID" value="CAD7447792.1"/>
    <property type="molecule type" value="Genomic_DNA"/>
</dbReference>
<dbReference type="FunFam" id="3.30.160.60:FF:000446">
    <property type="entry name" value="Zinc finger protein"/>
    <property type="match status" value="1"/>
</dbReference>
<name>A0A7R9F6M1_9NEOP</name>
<evidence type="ECO:0000256" key="9">
    <source>
        <dbReference type="SAM" id="MobiDB-lite"/>
    </source>
</evidence>
<feature type="domain" description="ZAD" evidence="11">
    <location>
        <begin position="176"/>
        <end position="253"/>
    </location>
</feature>
<feature type="region of interest" description="Disordered" evidence="9">
    <location>
        <begin position="637"/>
        <end position="659"/>
    </location>
</feature>
<evidence type="ECO:0000256" key="3">
    <source>
        <dbReference type="ARBA" id="ARBA00022737"/>
    </source>
</evidence>
<dbReference type="GO" id="GO:0040029">
    <property type="term" value="P:epigenetic regulation of gene expression"/>
    <property type="evidence" value="ECO:0007669"/>
    <property type="project" value="UniProtKB-ARBA"/>
</dbReference>
<proteinExistence type="predicted"/>
<organism evidence="12">
    <name type="scientific">Timema bartmani</name>
    <dbReference type="NCBI Taxonomy" id="61472"/>
    <lineage>
        <taxon>Eukaryota</taxon>
        <taxon>Metazoa</taxon>
        <taxon>Ecdysozoa</taxon>
        <taxon>Arthropoda</taxon>
        <taxon>Hexapoda</taxon>
        <taxon>Insecta</taxon>
        <taxon>Pterygota</taxon>
        <taxon>Neoptera</taxon>
        <taxon>Polyneoptera</taxon>
        <taxon>Phasmatodea</taxon>
        <taxon>Timematodea</taxon>
        <taxon>Timematoidea</taxon>
        <taxon>Timematidae</taxon>
        <taxon>Timema</taxon>
    </lineage>
</organism>
<feature type="domain" description="C2H2-type" evidence="10">
    <location>
        <begin position="751"/>
        <end position="778"/>
    </location>
</feature>
<feature type="domain" description="C2H2-type" evidence="10">
    <location>
        <begin position="958"/>
        <end position="985"/>
    </location>
</feature>
<dbReference type="SMART" id="SM00355">
    <property type="entry name" value="ZnF_C2H2"/>
    <property type="match status" value="17"/>
</dbReference>
<feature type="domain" description="C2H2-type" evidence="10">
    <location>
        <begin position="695"/>
        <end position="722"/>
    </location>
</feature>
<evidence type="ECO:0000256" key="8">
    <source>
        <dbReference type="PROSITE-ProRule" id="PRU01263"/>
    </source>
</evidence>
<dbReference type="Pfam" id="PF13912">
    <property type="entry name" value="zf-C2H2_6"/>
    <property type="match status" value="1"/>
</dbReference>
<protein>
    <submittedName>
        <fullName evidence="12">Uncharacterized protein</fullName>
    </submittedName>
</protein>
<keyword evidence="2 8" id="KW-0479">Metal-binding</keyword>
<dbReference type="SUPFAM" id="SSF57716">
    <property type="entry name" value="Glucocorticoid receptor-like (DNA-binding domain)"/>
    <property type="match status" value="1"/>
</dbReference>
<dbReference type="Pfam" id="PF00096">
    <property type="entry name" value="zf-C2H2"/>
    <property type="match status" value="6"/>
</dbReference>
<comment type="subcellular location">
    <subcellularLocation>
        <location evidence="1">Nucleus</location>
    </subcellularLocation>
</comment>
<dbReference type="GO" id="GO:0005634">
    <property type="term" value="C:nucleus"/>
    <property type="evidence" value="ECO:0007669"/>
    <property type="project" value="UniProtKB-SubCell"/>
</dbReference>
<feature type="domain" description="C2H2-type" evidence="10">
    <location>
        <begin position="723"/>
        <end position="746"/>
    </location>
</feature>
<feature type="domain" description="C2H2-type" evidence="10">
    <location>
        <begin position="1014"/>
        <end position="1041"/>
    </location>
</feature>
<feature type="domain" description="C2H2-type" evidence="10">
    <location>
        <begin position="1043"/>
        <end position="1070"/>
    </location>
</feature>
<feature type="compositionally biased region" description="Basic and acidic residues" evidence="9">
    <location>
        <begin position="1115"/>
        <end position="1124"/>
    </location>
</feature>
<dbReference type="FunFam" id="3.30.160.60:FF:002343">
    <property type="entry name" value="Zinc finger protein 33A"/>
    <property type="match status" value="1"/>
</dbReference>
<reference evidence="12" key="1">
    <citation type="submission" date="2020-11" db="EMBL/GenBank/DDBJ databases">
        <authorList>
            <person name="Tran Van P."/>
        </authorList>
    </citation>
    <scope>NUCLEOTIDE SEQUENCE</scope>
</reference>
<feature type="binding site" evidence="8">
    <location>
        <position position="181"/>
    </location>
    <ligand>
        <name>Zn(2+)</name>
        <dbReference type="ChEBI" id="CHEBI:29105"/>
    </ligand>
</feature>
<feature type="domain" description="C2H2-type" evidence="10">
    <location>
        <begin position="836"/>
        <end position="863"/>
    </location>
</feature>
<evidence type="ECO:0000259" key="10">
    <source>
        <dbReference type="PROSITE" id="PS50157"/>
    </source>
</evidence>
<dbReference type="FunFam" id="3.30.160.60:FF:000690">
    <property type="entry name" value="Zinc finger protein 354C"/>
    <property type="match status" value="1"/>
</dbReference>
<dbReference type="FunFam" id="3.30.160.60:FF:001397">
    <property type="entry name" value="Datilografo, isoform A"/>
    <property type="match status" value="1"/>
</dbReference>
<feature type="region of interest" description="Disordered" evidence="9">
    <location>
        <begin position="447"/>
        <end position="468"/>
    </location>
</feature>
<feature type="domain" description="C2H2-type" evidence="10">
    <location>
        <begin position="482"/>
        <end position="506"/>
    </location>
</feature>
<feature type="binding site" evidence="8">
    <location>
        <position position="178"/>
    </location>
    <ligand>
        <name>Zn(2+)</name>
        <dbReference type="ChEBI" id="CHEBI:29105"/>
    </ligand>
</feature>
<feature type="domain" description="C2H2-type" evidence="10">
    <location>
        <begin position="986"/>
        <end position="1013"/>
    </location>
</feature>
<evidence type="ECO:0000259" key="11">
    <source>
        <dbReference type="PROSITE" id="PS51915"/>
    </source>
</evidence>
<evidence type="ECO:0000256" key="7">
    <source>
        <dbReference type="PROSITE-ProRule" id="PRU00042"/>
    </source>
</evidence>
<dbReference type="GO" id="GO:0003682">
    <property type="term" value="F:chromatin binding"/>
    <property type="evidence" value="ECO:0007669"/>
    <property type="project" value="UniProtKB-ARBA"/>
</dbReference>
<dbReference type="GO" id="GO:0000785">
    <property type="term" value="C:chromatin"/>
    <property type="evidence" value="ECO:0007669"/>
    <property type="project" value="UniProtKB-ARBA"/>
</dbReference>
<dbReference type="Pfam" id="PF07776">
    <property type="entry name" value="zf-AD"/>
    <property type="match status" value="1"/>
</dbReference>
<dbReference type="InterPro" id="IPR036236">
    <property type="entry name" value="Znf_C2H2_sf"/>
</dbReference>
<dbReference type="PANTHER" id="PTHR24376:SF235">
    <property type="entry name" value="C2H2-TYPE DOMAIN-CONTAINING PROTEIN"/>
    <property type="match status" value="1"/>
</dbReference>
<feature type="compositionally biased region" description="Polar residues" evidence="9">
    <location>
        <begin position="459"/>
        <end position="468"/>
    </location>
</feature>
<feature type="domain" description="C2H2-type" evidence="10">
    <location>
        <begin position="778"/>
        <end position="805"/>
    </location>
</feature>
<feature type="domain" description="C2H2-type" evidence="10">
    <location>
        <begin position="808"/>
        <end position="835"/>
    </location>
</feature>
<feature type="region of interest" description="Disordered" evidence="9">
    <location>
        <begin position="539"/>
        <end position="573"/>
    </location>
</feature>
<gene>
    <name evidence="12" type="ORF">TBIB3V08_LOCUS10095</name>
</gene>
<dbReference type="PROSITE" id="PS51915">
    <property type="entry name" value="ZAD"/>
    <property type="match status" value="1"/>
</dbReference>
<feature type="domain" description="C2H2-type" evidence="10">
    <location>
        <begin position="1071"/>
        <end position="1098"/>
    </location>
</feature>